<dbReference type="AlphaFoldDB" id="A0A6A6XMN7"/>
<dbReference type="GO" id="GO:0016705">
    <property type="term" value="F:oxidoreductase activity, acting on paired donors, with incorporation or reduction of molecular oxygen"/>
    <property type="evidence" value="ECO:0007669"/>
    <property type="project" value="InterPro"/>
</dbReference>
<name>A0A6A6XMN7_9PLEO</name>
<dbReference type="Pfam" id="PF00067">
    <property type="entry name" value="p450"/>
    <property type="match status" value="2"/>
</dbReference>
<dbReference type="InterPro" id="IPR036396">
    <property type="entry name" value="Cyt_P450_sf"/>
</dbReference>
<protein>
    <submittedName>
        <fullName evidence="8">Cytochrome P450</fullName>
    </submittedName>
</protein>
<comment type="cofactor">
    <cofactor evidence="1 5">
        <name>heme</name>
        <dbReference type="ChEBI" id="CHEBI:30413"/>
    </cofactor>
</comment>
<comment type="similarity">
    <text evidence="2 6">Belongs to the cytochrome P450 family.</text>
</comment>
<feature type="transmembrane region" description="Helical" evidence="7">
    <location>
        <begin position="12"/>
        <end position="33"/>
    </location>
</feature>
<evidence type="ECO:0000256" key="5">
    <source>
        <dbReference type="PIRSR" id="PIRSR602403-1"/>
    </source>
</evidence>
<proteinExistence type="inferred from homology"/>
<dbReference type="Gene3D" id="1.10.630.10">
    <property type="entry name" value="Cytochrome P450"/>
    <property type="match status" value="1"/>
</dbReference>
<evidence type="ECO:0000256" key="7">
    <source>
        <dbReference type="SAM" id="Phobius"/>
    </source>
</evidence>
<evidence type="ECO:0000313" key="8">
    <source>
        <dbReference type="EMBL" id="KAF2797428.1"/>
    </source>
</evidence>
<dbReference type="GO" id="GO:0005506">
    <property type="term" value="F:iron ion binding"/>
    <property type="evidence" value="ECO:0007669"/>
    <property type="project" value="InterPro"/>
</dbReference>
<dbReference type="PANTHER" id="PTHR24305">
    <property type="entry name" value="CYTOCHROME P450"/>
    <property type="match status" value="1"/>
</dbReference>
<keyword evidence="7" id="KW-0812">Transmembrane</keyword>
<dbReference type="InterPro" id="IPR001128">
    <property type="entry name" value="Cyt_P450"/>
</dbReference>
<evidence type="ECO:0000256" key="4">
    <source>
        <dbReference type="ARBA" id="ARBA00023004"/>
    </source>
</evidence>
<evidence type="ECO:0000256" key="6">
    <source>
        <dbReference type="RuleBase" id="RU000461"/>
    </source>
</evidence>
<evidence type="ECO:0000256" key="3">
    <source>
        <dbReference type="ARBA" id="ARBA00022723"/>
    </source>
</evidence>
<dbReference type="PRINTS" id="PR00465">
    <property type="entry name" value="EP450IV"/>
</dbReference>
<keyword evidence="7" id="KW-1133">Transmembrane helix</keyword>
<dbReference type="GO" id="GO:0020037">
    <property type="term" value="F:heme binding"/>
    <property type="evidence" value="ECO:0007669"/>
    <property type="project" value="InterPro"/>
</dbReference>
<keyword evidence="6" id="KW-0560">Oxidoreductase</keyword>
<evidence type="ECO:0000256" key="1">
    <source>
        <dbReference type="ARBA" id="ARBA00001971"/>
    </source>
</evidence>
<accession>A0A6A6XMN7</accession>
<dbReference type="InterPro" id="IPR050121">
    <property type="entry name" value="Cytochrome_P450_monoxygenase"/>
</dbReference>
<feature type="binding site" description="axial binding residue" evidence="5">
    <location>
        <position position="555"/>
    </location>
    <ligand>
        <name>heme</name>
        <dbReference type="ChEBI" id="CHEBI:30413"/>
    </ligand>
    <ligandPart>
        <name>Fe</name>
        <dbReference type="ChEBI" id="CHEBI:18248"/>
    </ligandPart>
</feature>
<dbReference type="EMBL" id="MU001806">
    <property type="protein sequence ID" value="KAF2797428.1"/>
    <property type="molecule type" value="Genomic_DNA"/>
</dbReference>
<evidence type="ECO:0000256" key="2">
    <source>
        <dbReference type="ARBA" id="ARBA00010617"/>
    </source>
</evidence>
<evidence type="ECO:0000313" key="9">
    <source>
        <dbReference type="Proteomes" id="UP000799757"/>
    </source>
</evidence>
<keyword evidence="3 5" id="KW-0479">Metal-binding</keyword>
<dbReference type="GO" id="GO:0004497">
    <property type="term" value="F:monooxygenase activity"/>
    <property type="evidence" value="ECO:0007669"/>
    <property type="project" value="UniProtKB-KW"/>
</dbReference>
<reference evidence="8" key="1">
    <citation type="journal article" date="2020" name="Stud. Mycol.">
        <title>101 Dothideomycetes genomes: a test case for predicting lifestyles and emergence of pathogens.</title>
        <authorList>
            <person name="Haridas S."/>
            <person name="Albert R."/>
            <person name="Binder M."/>
            <person name="Bloem J."/>
            <person name="Labutti K."/>
            <person name="Salamov A."/>
            <person name="Andreopoulos B."/>
            <person name="Baker S."/>
            <person name="Barry K."/>
            <person name="Bills G."/>
            <person name="Bluhm B."/>
            <person name="Cannon C."/>
            <person name="Castanera R."/>
            <person name="Culley D."/>
            <person name="Daum C."/>
            <person name="Ezra D."/>
            <person name="Gonzalez J."/>
            <person name="Henrissat B."/>
            <person name="Kuo A."/>
            <person name="Liang C."/>
            <person name="Lipzen A."/>
            <person name="Lutzoni F."/>
            <person name="Magnuson J."/>
            <person name="Mondo S."/>
            <person name="Nolan M."/>
            <person name="Ohm R."/>
            <person name="Pangilinan J."/>
            <person name="Park H.-J."/>
            <person name="Ramirez L."/>
            <person name="Alfaro M."/>
            <person name="Sun H."/>
            <person name="Tritt A."/>
            <person name="Yoshinaga Y."/>
            <person name="Zwiers L.-H."/>
            <person name="Turgeon B."/>
            <person name="Goodwin S."/>
            <person name="Spatafora J."/>
            <person name="Crous P."/>
            <person name="Grigoriev I."/>
        </authorList>
    </citation>
    <scope>NUCLEOTIDE SEQUENCE</scope>
    <source>
        <strain evidence="8">CBS 109.77</strain>
    </source>
</reference>
<dbReference type="Proteomes" id="UP000799757">
    <property type="component" value="Unassembled WGS sequence"/>
</dbReference>
<keyword evidence="9" id="KW-1185">Reference proteome</keyword>
<sequence length="613" mass="69196">MQDTIAAYLENWRLPIFLIITVAFVLYLVRLWALPKPIPGIPLRHDVTRHVLGDIPAMLKATANTDQTYMQWIQQEMLVLDSPIVQMFIRPLSRPVLILADFRETQDILMRRKEWDRSEMLGDLLGGLLPGHHLHQPTNPAWKAHRRLLQDLMSRSFLHEVAAPAVYNSASVLINLWEVKAKLARNRPFSAHNDIYTVALDGVQAFAFGEEFEYNATKPNLKVLEGLDAQDIARLSGTSATENEDEPVVFPEAKPHDVVTATLDLTEAVGKVQGSPLMRLTWKIMELTPRLRRAKKIKDAYILRELKRAVDHMKVEYEQSQSRVGESSPWVRSAVDHMVQREKQLAQKDGRDPEYFSATMMVETFGVVIGGHETTSTTILWGLKNLSDNQVPQTQLRSILQVSFSAAKSENRNPSVGEITTTSIPYLDAVIEEIFRQSGTSPALDRQATTDTQVLGYHVPKGTIMLMLTQGPSLRSSAFEIDEARRSQSCQAAKQDGRYRTEWDPLDIDVFKPERWLVPASSTSVLGVTEKRDLKDQFDGGAGPMLSFGLGMRGCFGRKLGYLELRILITLIVWNFELLPCPKDLSGYGCKMGVTTKPKDCYVRLRKVDLSRN</sequence>
<dbReference type="SUPFAM" id="SSF48264">
    <property type="entry name" value="Cytochrome P450"/>
    <property type="match status" value="1"/>
</dbReference>
<keyword evidence="7" id="KW-0472">Membrane</keyword>
<dbReference type="PANTHER" id="PTHR24305:SF232">
    <property type="entry name" value="P450, PUTATIVE (EUROFUNG)-RELATED"/>
    <property type="match status" value="1"/>
</dbReference>
<keyword evidence="5 6" id="KW-0349">Heme</keyword>
<dbReference type="OrthoDB" id="1470350at2759"/>
<keyword evidence="6" id="KW-0503">Monooxygenase</keyword>
<dbReference type="InterPro" id="IPR002403">
    <property type="entry name" value="Cyt_P450_E_grp-IV"/>
</dbReference>
<keyword evidence="4 5" id="KW-0408">Iron</keyword>
<gene>
    <name evidence="8" type="ORF">K505DRAFT_235461</name>
</gene>
<dbReference type="InterPro" id="IPR017972">
    <property type="entry name" value="Cyt_P450_CS"/>
</dbReference>
<dbReference type="PRINTS" id="PR00385">
    <property type="entry name" value="P450"/>
</dbReference>
<dbReference type="PROSITE" id="PS00086">
    <property type="entry name" value="CYTOCHROME_P450"/>
    <property type="match status" value="1"/>
</dbReference>
<organism evidence="8 9">
    <name type="scientific">Melanomma pulvis-pyrius CBS 109.77</name>
    <dbReference type="NCBI Taxonomy" id="1314802"/>
    <lineage>
        <taxon>Eukaryota</taxon>
        <taxon>Fungi</taxon>
        <taxon>Dikarya</taxon>
        <taxon>Ascomycota</taxon>
        <taxon>Pezizomycotina</taxon>
        <taxon>Dothideomycetes</taxon>
        <taxon>Pleosporomycetidae</taxon>
        <taxon>Pleosporales</taxon>
        <taxon>Melanommataceae</taxon>
        <taxon>Melanomma</taxon>
    </lineage>
</organism>